<feature type="domain" description="Dipeptidylpeptidase IV N-terminal" evidence="5">
    <location>
        <begin position="103"/>
        <end position="185"/>
    </location>
</feature>
<name>A0A7V2ZLS8_9BACT</name>
<dbReference type="SUPFAM" id="SSF82171">
    <property type="entry name" value="DPP6 N-terminal domain-like"/>
    <property type="match status" value="1"/>
</dbReference>
<sequence length="714" mass="81621">MADLVMIPNQPFFIPKWKVYSYFSIRLSTTFRRFGMNNLLHFLKSILIFIILFSLNLLSQNRLLSPDDLFKIKNVNETVFSPDGKMIAYTLNVPRPLNEEPGNNYNNLFVYKTDDQENIGLLANKISVSSIQWDTESERIYFLGKIGEQKTNQIYYIDADGGSPKLVTNETTDVIAFKVSPDGQKIAFVRLEDKSKGKQEMLNRGFDAEIYEEEFQQRNLYLMNLEDKSIKQITTASSVFEFEWSNDSKNIAASIADKNLVDDSYMFKRLYVIDSETGIKYKLVDNPGKLSQFSFSPDGTKLAFVSASSINDAVSGSLFICDVPNTKSFSELRNYTEGFEGSVIMVKWKDNNTVIFSSEEGVDITLREQKIGEKHSQLILEPGKVVFRNFDFLNNLICFAGNTKEHPNELFLFNLDTKELTKVTNHNNWLANIKLAKQGKIEYAAKDGLKIQGVLIYPVNFEQGKKYPLITYIHGGPESAVQNGWETSYGSWGQFAAAKDFFVFMPNYRASSGRGVEFTMMGFGDLAGKEFEDVIDGIDYLIQQGFVDKNKVGIGGGSYGGYFSAWAATKYTDRFAASVVFVGISNQISKRNTTDIPYEDYYVHWGLWTHENEQLVWERSPVRYAHQSKTPTLILHGKEDPRVHPSQSLELYRALKLHGKAPVRLVFYPGQGHGNSKNTSRYDFLVRTLEWFEYYLNSNYPKDRMPAKYLDFEY</sequence>
<keyword evidence="3" id="KW-0812">Transmembrane</keyword>
<protein>
    <submittedName>
        <fullName evidence="6">S9 family peptidase</fullName>
    </submittedName>
</protein>
<dbReference type="Gene3D" id="3.40.50.1820">
    <property type="entry name" value="alpha/beta hydrolase"/>
    <property type="match status" value="1"/>
</dbReference>
<dbReference type="PANTHER" id="PTHR42776">
    <property type="entry name" value="SERINE PEPTIDASE S9 FAMILY MEMBER"/>
    <property type="match status" value="1"/>
</dbReference>
<keyword evidence="3" id="KW-1133">Transmembrane helix</keyword>
<accession>A0A7V2ZLS8</accession>
<feature type="transmembrane region" description="Helical" evidence="3">
    <location>
        <begin position="39"/>
        <end position="58"/>
    </location>
</feature>
<dbReference type="InterPro" id="IPR002469">
    <property type="entry name" value="Peptidase_S9B_N"/>
</dbReference>
<keyword evidence="1" id="KW-0378">Hydrolase</keyword>
<dbReference type="Gene3D" id="2.120.10.30">
    <property type="entry name" value="TolB, C-terminal domain"/>
    <property type="match status" value="2"/>
</dbReference>
<organism evidence="6">
    <name type="scientific">Ignavibacterium album</name>
    <dbReference type="NCBI Taxonomy" id="591197"/>
    <lineage>
        <taxon>Bacteria</taxon>
        <taxon>Pseudomonadati</taxon>
        <taxon>Ignavibacteriota</taxon>
        <taxon>Ignavibacteria</taxon>
        <taxon>Ignavibacteriales</taxon>
        <taxon>Ignavibacteriaceae</taxon>
        <taxon>Ignavibacterium</taxon>
    </lineage>
</organism>
<keyword evidence="2" id="KW-0720">Serine protease</keyword>
<dbReference type="EMBL" id="DSUJ01000010">
    <property type="protein sequence ID" value="HFI92265.1"/>
    <property type="molecule type" value="Genomic_DNA"/>
</dbReference>
<dbReference type="InterPro" id="IPR029058">
    <property type="entry name" value="AB_hydrolase_fold"/>
</dbReference>
<evidence type="ECO:0000259" key="5">
    <source>
        <dbReference type="Pfam" id="PF00930"/>
    </source>
</evidence>
<evidence type="ECO:0000256" key="1">
    <source>
        <dbReference type="ARBA" id="ARBA00022801"/>
    </source>
</evidence>
<keyword evidence="3" id="KW-0472">Membrane</keyword>
<evidence type="ECO:0000256" key="2">
    <source>
        <dbReference type="ARBA" id="ARBA00022825"/>
    </source>
</evidence>
<evidence type="ECO:0000259" key="4">
    <source>
        <dbReference type="Pfam" id="PF00326"/>
    </source>
</evidence>
<evidence type="ECO:0000256" key="3">
    <source>
        <dbReference type="SAM" id="Phobius"/>
    </source>
</evidence>
<dbReference type="GO" id="GO:0004252">
    <property type="term" value="F:serine-type endopeptidase activity"/>
    <property type="evidence" value="ECO:0007669"/>
    <property type="project" value="TreeGrafter"/>
</dbReference>
<dbReference type="Pfam" id="PF07676">
    <property type="entry name" value="PD40"/>
    <property type="match status" value="2"/>
</dbReference>
<dbReference type="Pfam" id="PF00930">
    <property type="entry name" value="DPPIV_N"/>
    <property type="match status" value="1"/>
</dbReference>
<dbReference type="AlphaFoldDB" id="A0A7V2ZLS8"/>
<comment type="caution">
    <text evidence="6">The sequence shown here is derived from an EMBL/GenBank/DDBJ whole genome shotgun (WGS) entry which is preliminary data.</text>
</comment>
<dbReference type="SUPFAM" id="SSF53474">
    <property type="entry name" value="alpha/beta-Hydrolases"/>
    <property type="match status" value="1"/>
</dbReference>
<keyword evidence="2" id="KW-0645">Protease</keyword>
<reference evidence="6" key="1">
    <citation type="journal article" date="2020" name="mSystems">
        <title>Genome- and Community-Level Interaction Insights into Carbon Utilization and Element Cycling Functions of Hydrothermarchaeota in Hydrothermal Sediment.</title>
        <authorList>
            <person name="Zhou Z."/>
            <person name="Liu Y."/>
            <person name="Xu W."/>
            <person name="Pan J."/>
            <person name="Luo Z.H."/>
            <person name="Li M."/>
        </authorList>
    </citation>
    <scope>NUCLEOTIDE SEQUENCE [LARGE SCALE GENOMIC DNA]</scope>
    <source>
        <strain evidence="6">SpSt-479</strain>
    </source>
</reference>
<dbReference type="InterPro" id="IPR011042">
    <property type="entry name" value="6-blade_b-propeller_TolB-like"/>
</dbReference>
<dbReference type="InterPro" id="IPR011659">
    <property type="entry name" value="WD40"/>
</dbReference>
<dbReference type="InterPro" id="IPR001375">
    <property type="entry name" value="Peptidase_S9_cat"/>
</dbReference>
<dbReference type="PANTHER" id="PTHR42776:SF27">
    <property type="entry name" value="DIPEPTIDYL PEPTIDASE FAMILY MEMBER 6"/>
    <property type="match status" value="1"/>
</dbReference>
<dbReference type="Pfam" id="PF00326">
    <property type="entry name" value="Peptidase_S9"/>
    <property type="match status" value="1"/>
</dbReference>
<proteinExistence type="predicted"/>
<dbReference type="GO" id="GO:0006508">
    <property type="term" value="P:proteolysis"/>
    <property type="evidence" value="ECO:0007669"/>
    <property type="project" value="InterPro"/>
</dbReference>
<gene>
    <name evidence="6" type="ORF">ENS31_12175</name>
</gene>
<evidence type="ECO:0000313" key="6">
    <source>
        <dbReference type="EMBL" id="HFI92265.1"/>
    </source>
</evidence>
<feature type="domain" description="Peptidase S9 prolyl oligopeptidase catalytic" evidence="4">
    <location>
        <begin position="494"/>
        <end position="698"/>
    </location>
</feature>